<evidence type="ECO:0000313" key="3">
    <source>
        <dbReference type="Proteomes" id="UP000432350"/>
    </source>
</evidence>
<feature type="domain" description="Putative carbohydrate metabolism" evidence="1">
    <location>
        <begin position="158"/>
        <end position="410"/>
    </location>
</feature>
<gene>
    <name evidence="2" type="ORF">SPHINGO8BC_150392</name>
</gene>
<dbReference type="Gene3D" id="2.60.40.2340">
    <property type="match status" value="1"/>
</dbReference>
<evidence type="ECO:0000313" key="2">
    <source>
        <dbReference type="EMBL" id="VXC66829.1"/>
    </source>
</evidence>
<dbReference type="AlphaFoldDB" id="A0A654AGB6"/>
<dbReference type="Proteomes" id="UP000432350">
    <property type="component" value="Unassembled WGS sequence"/>
</dbReference>
<dbReference type="InterPro" id="IPR025112">
    <property type="entry name" value="PCMD"/>
</dbReference>
<dbReference type="Gene3D" id="2.60.120.890">
    <property type="entry name" value="BT2081, beta-jelly-roll domain"/>
    <property type="match status" value="1"/>
</dbReference>
<dbReference type="Pfam" id="PF13201">
    <property type="entry name" value="PCMD"/>
    <property type="match status" value="1"/>
</dbReference>
<sequence>MLKALVDKFTLNIIFMKRTRSYSWIICFMLLFSLGSCIKEEALNMEADIIALHADEDIFLLNPVISNTQVTLYLQPNIHDLTKLNMTFDLTPGASIELLKDSLKMPAGTQDMNKVIIDEFLKNGVYYKVTSEDHQFTKNYLIKIVKTDGGFAPTAYGFEDTAIDKDDKYTIFYNKIDGQDFYNWASGNPSFSLTLSLGGGTKDPESYPTKTSSDAHSGSKAALLETKLTGAFGAMFKKPIAAGNLFIGAFDTGPVLTDSLSATQFGLPFNQIPLALEGYYKYSPGATVTDENMKPVNTKDSCDIYAVFYNRKQLMDSQSDPNKKVSYLTGHNILKDPSIVAIARLENGGATKAGDFVKFTLPFKYTAKVNEADVANLDYSIAIVMSSSKYGDNFIGAVGSKLTVDDLKIVTKK</sequence>
<reference evidence="2 3" key="1">
    <citation type="submission" date="2019-10" db="EMBL/GenBank/DDBJ databases">
        <authorList>
            <person name="Karimi E."/>
        </authorList>
    </citation>
    <scope>NUCLEOTIDE SEQUENCE [LARGE SCALE GENOMIC DNA]</scope>
    <source>
        <strain evidence="2">Sphingobacterium sp. 8BC</strain>
    </source>
</reference>
<proteinExistence type="predicted"/>
<protein>
    <recommendedName>
        <fullName evidence="1">Putative carbohydrate metabolism domain-containing protein</fullName>
    </recommendedName>
</protein>
<dbReference type="InterPro" id="IPR038653">
    <property type="entry name" value="Put_CMD_sf"/>
</dbReference>
<organism evidence="2 3">
    <name type="scientific">Sphingobacterium multivorum</name>
    <dbReference type="NCBI Taxonomy" id="28454"/>
    <lineage>
        <taxon>Bacteria</taxon>
        <taxon>Pseudomonadati</taxon>
        <taxon>Bacteroidota</taxon>
        <taxon>Sphingobacteriia</taxon>
        <taxon>Sphingobacteriales</taxon>
        <taxon>Sphingobacteriaceae</taxon>
        <taxon>Sphingobacterium</taxon>
    </lineage>
</organism>
<dbReference type="EMBL" id="CABWMV010000007">
    <property type="protein sequence ID" value="VXC66829.1"/>
    <property type="molecule type" value="Genomic_DNA"/>
</dbReference>
<accession>A0A654AGB6</accession>
<name>A0A654AGB6_SPHMU</name>
<evidence type="ECO:0000259" key="1">
    <source>
        <dbReference type="Pfam" id="PF13201"/>
    </source>
</evidence>